<dbReference type="EMBL" id="JAVXUP010000128">
    <property type="protein sequence ID" value="KAK3037180.1"/>
    <property type="molecule type" value="Genomic_DNA"/>
</dbReference>
<gene>
    <name evidence="2" type="ORF">RJ639_031067</name>
</gene>
<evidence type="ECO:0000313" key="2">
    <source>
        <dbReference type="EMBL" id="KAK3037180.1"/>
    </source>
</evidence>
<evidence type="ECO:0000313" key="3">
    <source>
        <dbReference type="Proteomes" id="UP001188597"/>
    </source>
</evidence>
<keyword evidence="3" id="KW-1185">Reference proteome</keyword>
<name>A0AA88X7Y6_9ASTE</name>
<dbReference type="Proteomes" id="UP001188597">
    <property type="component" value="Unassembled WGS sequence"/>
</dbReference>
<dbReference type="Pfam" id="PF04212">
    <property type="entry name" value="MIT"/>
    <property type="match status" value="1"/>
</dbReference>
<evidence type="ECO:0000259" key="1">
    <source>
        <dbReference type="Pfam" id="PF04212"/>
    </source>
</evidence>
<reference evidence="2" key="1">
    <citation type="submission" date="2022-12" db="EMBL/GenBank/DDBJ databases">
        <title>Draft genome assemblies for two species of Escallonia (Escalloniales).</title>
        <authorList>
            <person name="Chanderbali A."/>
            <person name="Dervinis C."/>
            <person name="Anghel I."/>
            <person name="Soltis D."/>
            <person name="Soltis P."/>
            <person name="Zapata F."/>
        </authorList>
    </citation>
    <scope>NUCLEOTIDE SEQUENCE</scope>
    <source>
        <strain evidence="2">UCBG64.0493</strain>
        <tissue evidence="2">Leaf</tissue>
    </source>
</reference>
<dbReference type="InterPro" id="IPR007330">
    <property type="entry name" value="MIT_dom"/>
</dbReference>
<protein>
    <recommendedName>
        <fullName evidence="1">MIT domain-containing protein</fullName>
    </recommendedName>
</protein>
<dbReference type="SUPFAM" id="SSF116846">
    <property type="entry name" value="MIT domain"/>
    <property type="match status" value="1"/>
</dbReference>
<sequence>MYSNFKEQAEYVKQAEQVDNADNYTKAFPLYMNALEYLKTHSKCKKLRTLRSYSEIDLVSMLNRGDYDVMDDDSSRLAAKLNAAVASWSKTKPKNGGVGQWYGEVMSAEIDYKIGVMGVVVIWDWGSCAVAIMMVW</sequence>
<proteinExistence type="predicted"/>
<organism evidence="2 3">
    <name type="scientific">Escallonia herrerae</name>
    <dbReference type="NCBI Taxonomy" id="1293975"/>
    <lineage>
        <taxon>Eukaryota</taxon>
        <taxon>Viridiplantae</taxon>
        <taxon>Streptophyta</taxon>
        <taxon>Embryophyta</taxon>
        <taxon>Tracheophyta</taxon>
        <taxon>Spermatophyta</taxon>
        <taxon>Magnoliopsida</taxon>
        <taxon>eudicotyledons</taxon>
        <taxon>Gunneridae</taxon>
        <taxon>Pentapetalae</taxon>
        <taxon>asterids</taxon>
        <taxon>campanulids</taxon>
        <taxon>Escalloniales</taxon>
        <taxon>Escalloniaceae</taxon>
        <taxon>Escallonia</taxon>
    </lineage>
</organism>
<comment type="caution">
    <text evidence="2">The sequence shown here is derived from an EMBL/GenBank/DDBJ whole genome shotgun (WGS) entry which is preliminary data.</text>
</comment>
<dbReference type="InterPro" id="IPR036181">
    <property type="entry name" value="MIT_dom_sf"/>
</dbReference>
<dbReference type="Gene3D" id="1.20.58.80">
    <property type="entry name" value="Phosphotransferase system, lactose/cellobiose-type IIA subunit"/>
    <property type="match status" value="1"/>
</dbReference>
<feature type="domain" description="MIT" evidence="1">
    <location>
        <begin position="10"/>
        <end position="44"/>
    </location>
</feature>
<dbReference type="AlphaFoldDB" id="A0AA88X7Y6"/>
<accession>A0AA88X7Y6</accession>